<sequence length="38" mass="4401">MGNPRMVRFSLNTDTINKLEQDYGESIFKNKLGEPENN</sequence>
<keyword evidence="2" id="KW-1185">Reference proteome</keyword>
<protein>
    <submittedName>
        <fullName evidence="1">Uncharacterized protein</fullName>
    </submittedName>
</protein>
<proteinExistence type="predicted"/>
<evidence type="ECO:0000313" key="2">
    <source>
        <dbReference type="Proteomes" id="UP000320055"/>
    </source>
</evidence>
<evidence type="ECO:0000313" key="1">
    <source>
        <dbReference type="EMBL" id="VEP16013.1"/>
    </source>
</evidence>
<reference evidence="1 2" key="1">
    <citation type="submission" date="2019-01" db="EMBL/GenBank/DDBJ databases">
        <authorList>
            <person name="Brito A."/>
        </authorList>
    </citation>
    <scope>NUCLEOTIDE SEQUENCE [LARGE SCALE GENOMIC DNA]</scope>
    <source>
        <strain evidence="1">1</strain>
    </source>
</reference>
<dbReference type="AlphaFoldDB" id="A0A563VXL6"/>
<accession>A0A563VXL6</accession>
<dbReference type="Proteomes" id="UP000320055">
    <property type="component" value="Unassembled WGS sequence"/>
</dbReference>
<organism evidence="1 2">
    <name type="scientific">Hyella patelloides LEGE 07179</name>
    <dbReference type="NCBI Taxonomy" id="945734"/>
    <lineage>
        <taxon>Bacteria</taxon>
        <taxon>Bacillati</taxon>
        <taxon>Cyanobacteriota</taxon>
        <taxon>Cyanophyceae</taxon>
        <taxon>Pleurocapsales</taxon>
        <taxon>Hyellaceae</taxon>
        <taxon>Hyella</taxon>
    </lineage>
</organism>
<dbReference type="EMBL" id="CAACVJ010000331">
    <property type="protein sequence ID" value="VEP16013.1"/>
    <property type="molecule type" value="Genomic_DNA"/>
</dbReference>
<name>A0A563VXL6_9CYAN</name>
<gene>
    <name evidence="1" type="ORF">H1P_3970008</name>
</gene>